<dbReference type="Proteomes" id="UP000622245">
    <property type="component" value="Unassembled WGS sequence"/>
</dbReference>
<sequence>MARLPGPAVDERVFYYTSGSRVGRMMPAGIRVPLYADLACTQPADVRALDGGTLPTDGGIPYVVINASLQAAEFLFPDVVDPEVYTRVLNGPVIALHPSADSQLDVFRSGFTSMLSQVTAGVQALGTYDSRLTVAEGQFASQVGRLTAIEADRGIAVYKSGNNITVRSRFDATRDVLMPIVLVYSLNACVGFWHAGLPQVNLVATAASDASVFPVLQGGVGTPIHDMSDDNCPINIRSASDTPSAALGFSYIGGNHGYNYAARIAGGAAHGKTTADLGSQWTDSSGTRIYTLIRIVSTTEAWWAYPYDPVTGAPVATGPAGTTLTHVSGATNTATVNLASVLTPGWQITPAIQTESVVVQLDGKALAEGKTLGNTLTITETYVIPTYGGLVATARANVGVPFQNLWAQMPKLCRITNTYRWSANGTLMVSQRVAALSSFRLSMGATQMFPLTAPAGGARRQAMPNVGTAGTLDWTTFANINTLPGGNTAFTSAVALDPAYPAQSATQWAEDASGTRVWGIAIGYLPIGDAHPSVRAGRTTYTPWFMSGSFKKNYPQVVWAHLVNDGDEIAATAYRRYLPPPQGPTEIVVSDGTHDFAIIERVGSTGYTRMLAPDLINRKLVPAGPVTLATPDRVGADGIPYATAGYGVWRAEPDVTVDVSNLPPSDPTLAAIAAMSTDVQVFTANGTFTLPAGAKTVRVIGWGGGPGGGSGRRGAPGTACGGGGGGAGAGFVDVVLPASIFSATHAITVGAAGLGGAAVLTDDTNGNPGGNGFGTIIAGIMTIFGGLGGAGGAVGGGIGGASLTGSSSPGATGGNGSSPGGSVGNPINAGFAGAGGGGISAANVASNGGGFGFNPTTAGITNGAAGTVAGTKNGGNGGNAPLGSGLMGGAAGGGAASLDSAAGDGGNGGRSGAAGSGGGASRNGFASGKGGDGSPGFLMMITSR</sequence>
<protein>
    <recommendedName>
        <fullName evidence="4">Phage tail protein</fullName>
    </recommendedName>
</protein>
<proteinExistence type="predicted"/>
<dbReference type="RefSeq" id="WP_203147726.1">
    <property type="nucleotide sequence ID" value="NZ_JAEVHL010000021.1"/>
</dbReference>
<evidence type="ECO:0008006" key="4">
    <source>
        <dbReference type="Google" id="ProtNLM"/>
    </source>
</evidence>
<dbReference type="EMBL" id="JAEVHL010000021">
    <property type="protein sequence ID" value="MBM0275326.1"/>
    <property type="molecule type" value="Genomic_DNA"/>
</dbReference>
<organism evidence="2 3">
    <name type="scientific">Micromonospora tarensis</name>
    <dbReference type="NCBI Taxonomy" id="2806100"/>
    <lineage>
        <taxon>Bacteria</taxon>
        <taxon>Bacillati</taxon>
        <taxon>Actinomycetota</taxon>
        <taxon>Actinomycetes</taxon>
        <taxon>Micromonosporales</taxon>
        <taxon>Micromonosporaceae</taxon>
        <taxon>Micromonospora</taxon>
    </lineage>
</organism>
<feature type="compositionally biased region" description="Gly residues" evidence="1">
    <location>
        <begin position="903"/>
        <end position="934"/>
    </location>
</feature>
<comment type="caution">
    <text evidence="2">The sequence shown here is derived from an EMBL/GenBank/DDBJ whole genome shotgun (WGS) entry which is preliminary data.</text>
</comment>
<accession>A0ABS1YDN7</accession>
<keyword evidence="3" id="KW-1185">Reference proteome</keyword>
<feature type="region of interest" description="Disordered" evidence="1">
    <location>
        <begin position="903"/>
        <end position="944"/>
    </location>
</feature>
<evidence type="ECO:0000256" key="1">
    <source>
        <dbReference type="SAM" id="MobiDB-lite"/>
    </source>
</evidence>
<gene>
    <name evidence="2" type="ORF">JM949_07595</name>
</gene>
<evidence type="ECO:0000313" key="3">
    <source>
        <dbReference type="Proteomes" id="UP000622245"/>
    </source>
</evidence>
<name>A0ABS1YDN7_9ACTN</name>
<reference evidence="2 3" key="1">
    <citation type="submission" date="2021-01" db="EMBL/GenBank/DDBJ databases">
        <title>Draft genome sequence of Micromonospora sp. strain STR1s_6.</title>
        <authorList>
            <person name="Karlyshev A."/>
            <person name="Jawad R."/>
        </authorList>
    </citation>
    <scope>NUCLEOTIDE SEQUENCE [LARGE SCALE GENOMIC DNA]</scope>
    <source>
        <strain evidence="2 3">STR1S-6</strain>
    </source>
</reference>
<evidence type="ECO:0000313" key="2">
    <source>
        <dbReference type="EMBL" id="MBM0275326.1"/>
    </source>
</evidence>